<keyword evidence="2 6" id="KW-0732">Signal</keyword>
<name>A0ABQ2DMC3_9DEIO</name>
<dbReference type="PROSITE" id="PS51257">
    <property type="entry name" value="PROKAR_LIPOPROTEIN"/>
    <property type="match status" value="1"/>
</dbReference>
<evidence type="ECO:0000256" key="6">
    <source>
        <dbReference type="SAM" id="SignalP"/>
    </source>
</evidence>
<dbReference type="InterPro" id="IPR004846">
    <property type="entry name" value="T2SS/T3SS_dom"/>
</dbReference>
<evidence type="ECO:0000256" key="3">
    <source>
        <dbReference type="ARBA" id="ARBA00023136"/>
    </source>
</evidence>
<comment type="caution">
    <text evidence="9">The sequence shown here is derived from an EMBL/GenBank/DDBJ whole genome shotgun (WGS) entry which is preliminary data.</text>
</comment>
<evidence type="ECO:0008006" key="11">
    <source>
        <dbReference type="Google" id="ProtNLM"/>
    </source>
</evidence>
<dbReference type="Proteomes" id="UP000632222">
    <property type="component" value="Unassembled WGS sequence"/>
</dbReference>
<protein>
    <recommendedName>
        <fullName evidence="11">Secretin</fullName>
    </recommendedName>
</protein>
<keyword evidence="10" id="KW-1185">Reference proteome</keyword>
<feature type="domain" description="Type II/III secretion system secretin-like" evidence="7">
    <location>
        <begin position="249"/>
        <end position="402"/>
    </location>
</feature>
<dbReference type="EMBL" id="BMOD01000053">
    <property type="protein sequence ID" value="GGJ59627.1"/>
    <property type="molecule type" value="Genomic_DNA"/>
</dbReference>
<proteinExistence type="inferred from homology"/>
<dbReference type="PRINTS" id="PR00811">
    <property type="entry name" value="BCTERIALGSPD"/>
</dbReference>
<evidence type="ECO:0000259" key="8">
    <source>
        <dbReference type="Pfam" id="PF03958"/>
    </source>
</evidence>
<dbReference type="Pfam" id="PF03958">
    <property type="entry name" value="Secretin_N"/>
    <property type="match status" value="1"/>
</dbReference>
<comment type="subcellular location">
    <subcellularLocation>
        <location evidence="5">Cell outer membrane</location>
    </subcellularLocation>
    <subcellularLocation>
        <location evidence="1">Membrane</location>
    </subcellularLocation>
</comment>
<dbReference type="InterPro" id="IPR050810">
    <property type="entry name" value="Bact_Secretion_Sys_Channel"/>
</dbReference>
<organism evidence="9 10">
    <name type="scientific">Deinococcus roseus</name>
    <dbReference type="NCBI Taxonomy" id="392414"/>
    <lineage>
        <taxon>Bacteria</taxon>
        <taxon>Thermotogati</taxon>
        <taxon>Deinococcota</taxon>
        <taxon>Deinococci</taxon>
        <taxon>Deinococcales</taxon>
        <taxon>Deinococcaceae</taxon>
        <taxon>Deinococcus</taxon>
    </lineage>
</organism>
<evidence type="ECO:0000313" key="9">
    <source>
        <dbReference type="EMBL" id="GGJ59627.1"/>
    </source>
</evidence>
<dbReference type="InterPro" id="IPR038591">
    <property type="entry name" value="NolW-like_sf"/>
</dbReference>
<evidence type="ECO:0000313" key="10">
    <source>
        <dbReference type="Proteomes" id="UP000632222"/>
    </source>
</evidence>
<dbReference type="PANTHER" id="PTHR30332">
    <property type="entry name" value="PROBABLE GENERAL SECRETION PATHWAY PROTEIN D"/>
    <property type="match status" value="1"/>
</dbReference>
<dbReference type="InterPro" id="IPR001775">
    <property type="entry name" value="GspD/PilQ"/>
</dbReference>
<evidence type="ECO:0000256" key="2">
    <source>
        <dbReference type="ARBA" id="ARBA00022729"/>
    </source>
</evidence>
<keyword evidence="3" id="KW-0472">Membrane</keyword>
<sequence>MIHMKKILLPFLAALSLSACVASAASLTLQQDQDSVILASPEAIRYTADSLSHTLILTDADLPAESLLNLGITWKQDGKNLVLTLPKNLWYYLSPDGKRLFISAPSLSGSTVLSAPSNENREAIMYYLKSADPAKVSSLLVKLHPSVRVEVDDRQRAMVVYVLPQEKEKVGKLIKQLDAERPQVIFEAEILEINQNNSEKLGIDYEAALGISISEATPASLFKFGKFTRSPIGTGKSGGGGIGFTLNFLKSNDVAQVLARPRVTALDGVEARINSTRSQVIVVSKDGNQSFQTLTTGITMRLLPKVSPDGVIESNITVTVSIPSTTTTSGELSYSTREASTTVRVRNGEPIVIGGLIENRTSEAVKKLPILGDLPLIGGLFRSTYTTNQRSDLVIIVTPRLIVPDEFPASEVNLDAAPAVPTQPVQAPALETPQP</sequence>
<feature type="chain" id="PRO_5045676872" description="Secretin" evidence="6">
    <location>
        <begin position="25"/>
        <end position="435"/>
    </location>
</feature>
<evidence type="ECO:0000256" key="4">
    <source>
        <dbReference type="RuleBase" id="RU004003"/>
    </source>
</evidence>
<feature type="signal peptide" evidence="6">
    <location>
        <begin position="1"/>
        <end position="24"/>
    </location>
</feature>
<dbReference type="InterPro" id="IPR005644">
    <property type="entry name" value="NolW-like"/>
</dbReference>
<comment type="similarity">
    <text evidence="4">Belongs to the bacterial secretin family.</text>
</comment>
<gene>
    <name evidence="9" type="ORF">GCM10008938_52220</name>
</gene>
<dbReference type="PANTHER" id="PTHR30332:SF24">
    <property type="entry name" value="SECRETIN GSPD-RELATED"/>
    <property type="match status" value="1"/>
</dbReference>
<keyword evidence="5" id="KW-0813">Transport</keyword>
<dbReference type="Gene3D" id="3.30.1370.120">
    <property type="match status" value="1"/>
</dbReference>
<evidence type="ECO:0000259" key="7">
    <source>
        <dbReference type="Pfam" id="PF00263"/>
    </source>
</evidence>
<accession>A0ABQ2DMC3</accession>
<evidence type="ECO:0000256" key="1">
    <source>
        <dbReference type="ARBA" id="ARBA00004370"/>
    </source>
</evidence>
<feature type="domain" description="NolW-like" evidence="8">
    <location>
        <begin position="125"/>
        <end position="183"/>
    </location>
</feature>
<reference evidence="10" key="1">
    <citation type="journal article" date="2019" name="Int. J. Syst. Evol. Microbiol.">
        <title>The Global Catalogue of Microorganisms (GCM) 10K type strain sequencing project: providing services to taxonomists for standard genome sequencing and annotation.</title>
        <authorList>
            <consortium name="The Broad Institute Genomics Platform"/>
            <consortium name="The Broad Institute Genome Sequencing Center for Infectious Disease"/>
            <person name="Wu L."/>
            <person name="Ma J."/>
        </authorList>
    </citation>
    <scope>NUCLEOTIDE SEQUENCE [LARGE SCALE GENOMIC DNA]</scope>
    <source>
        <strain evidence="10">JCM 14370</strain>
    </source>
</reference>
<evidence type="ECO:0000256" key="5">
    <source>
        <dbReference type="RuleBase" id="RU004004"/>
    </source>
</evidence>
<dbReference type="Pfam" id="PF00263">
    <property type="entry name" value="Secretin"/>
    <property type="match status" value="1"/>
</dbReference>